<dbReference type="InterPro" id="IPR027417">
    <property type="entry name" value="P-loop_NTPase"/>
</dbReference>
<gene>
    <name evidence="2" type="ORF">BD289DRAFT_378707</name>
</gene>
<dbReference type="Proteomes" id="UP000241462">
    <property type="component" value="Unassembled WGS sequence"/>
</dbReference>
<evidence type="ECO:0000256" key="1">
    <source>
        <dbReference type="SAM" id="MobiDB-lite"/>
    </source>
</evidence>
<dbReference type="GO" id="GO:0016787">
    <property type="term" value="F:hydrolase activity"/>
    <property type="evidence" value="ECO:0007669"/>
    <property type="project" value="UniProtKB-KW"/>
</dbReference>
<sequence>MKVLVLGLPRTGTQSLADALAHLGISPVYHMRDVGKNGHQGLWLQALDAKFAGAGPAWGRAEFDEILAGNEGVADFPAAVFVKELLDAYPEAAVLLTIRSEDAWYQSMMSTLWHAHSRRPADATSSMAALSHKYHTYCWNNDFPAHGRQHYHKHNDLVRESANGRAFLEFDVKDGWAPLCAFLGIAVPDEPFPRKDDWLPYKQQVAEEQAQKQQQQQQQQQQL</sequence>
<accession>A0A2T2ZTS5</accession>
<dbReference type="EMBL" id="KZ678710">
    <property type="protein sequence ID" value="PSR76410.1"/>
    <property type="molecule type" value="Genomic_DNA"/>
</dbReference>
<keyword evidence="3" id="KW-1185">Reference proteome</keyword>
<dbReference type="InParanoid" id="A0A2T2ZTS5"/>
<dbReference type="PANTHER" id="PTHR36978">
    <property type="entry name" value="P-LOOP CONTAINING NUCLEOTIDE TRIPHOSPHATE HYDROLASE"/>
    <property type="match status" value="1"/>
</dbReference>
<dbReference type="PANTHER" id="PTHR36978:SF4">
    <property type="entry name" value="P-LOOP CONTAINING NUCLEOSIDE TRIPHOSPHATE HYDROLASE PROTEIN"/>
    <property type="match status" value="1"/>
</dbReference>
<evidence type="ECO:0000313" key="2">
    <source>
        <dbReference type="EMBL" id="PSR76410.1"/>
    </source>
</evidence>
<dbReference type="Gene3D" id="3.40.50.300">
    <property type="entry name" value="P-loop containing nucleotide triphosphate hydrolases"/>
    <property type="match status" value="1"/>
</dbReference>
<dbReference type="STRING" id="2025994.A0A2T2ZTS5"/>
<dbReference type="OrthoDB" id="408152at2759"/>
<organism evidence="2 3">
    <name type="scientific">Coniella lustricola</name>
    <dbReference type="NCBI Taxonomy" id="2025994"/>
    <lineage>
        <taxon>Eukaryota</taxon>
        <taxon>Fungi</taxon>
        <taxon>Dikarya</taxon>
        <taxon>Ascomycota</taxon>
        <taxon>Pezizomycotina</taxon>
        <taxon>Sordariomycetes</taxon>
        <taxon>Sordariomycetidae</taxon>
        <taxon>Diaporthales</taxon>
        <taxon>Schizoparmaceae</taxon>
        <taxon>Coniella</taxon>
    </lineage>
</organism>
<feature type="compositionally biased region" description="Low complexity" evidence="1">
    <location>
        <begin position="202"/>
        <end position="223"/>
    </location>
</feature>
<reference evidence="2 3" key="1">
    <citation type="journal article" date="2018" name="Mycol. Prog.">
        <title>Coniella lustricola, a new species from submerged detritus.</title>
        <authorList>
            <person name="Raudabaugh D.B."/>
            <person name="Iturriaga T."/>
            <person name="Carver A."/>
            <person name="Mondo S."/>
            <person name="Pangilinan J."/>
            <person name="Lipzen A."/>
            <person name="He G."/>
            <person name="Amirebrahimi M."/>
            <person name="Grigoriev I.V."/>
            <person name="Miller A.N."/>
        </authorList>
    </citation>
    <scope>NUCLEOTIDE SEQUENCE [LARGE SCALE GENOMIC DNA]</scope>
    <source>
        <strain evidence="2 3">B22-T-1</strain>
    </source>
</reference>
<proteinExistence type="predicted"/>
<evidence type="ECO:0000313" key="3">
    <source>
        <dbReference type="Proteomes" id="UP000241462"/>
    </source>
</evidence>
<dbReference type="AlphaFoldDB" id="A0A2T2ZTS5"/>
<feature type="region of interest" description="Disordered" evidence="1">
    <location>
        <begin position="194"/>
        <end position="223"/>
    </location>
</feature>
<dbReference type="SUPFAM" id="SSF52540">
    <property type="entry name" value="P-loop containing nucleoside triphosphate hydrolases"/>
    <property type="match status" value="1"/>
</dbReference>
<name>A0A2T2ZTS5_9PEZI</name>
<protein>
    <submittedName>
        <fullName evidence="2">P-loop containing nucleoside triphosphate hydrolase protein</fullName>
    </submittedName>
</protein>
<dbReference type="InterPro" id="IPR040632">
    <property type="entry name" value="Sulfotransfer_4"/>
</dbReference>
<keyword evidence="2" id="KW-0378">Hydrolase</keyword>
<dbReference type="Pfam" id="PF17784">
    <property type="entry name" value="Sulfotransfer_4"/>
    <property type="match status" value="1"/>
</dbReference>